<proteinExistence type="predicted"/>
<dbReference type="AlphaFoldDB" id="B6FYH2"/>
<name>B6FYH2_PEPHT</name>
<comment type="caution">
    <text evidence="1">The sequence shown here is derived from an EMBL/GenBank/DDBJ whole genome shotgun (WGS) entry which is preliminary data.</text>
</comment>
<sequence>MGKRVYIKKLIEYNTKYYKGHARKNKKSIHKKLKKCNFCFLKLLHELGKC</sequence>
<evidence type="ECO:0000313" key="1">
    <source>
        <dbReference type="EMBL" id="EEA85430.1"/>
    </source>
</evidence>
<reference evidence="1 2" key="1">
    <citation type="submission" date="2008-09" db="EMBL/GenBank/DDBJ databases">
        <authorList>
            <person name="Fulton L."/>
            <person name="Clifton S."/>
            <person name="Fulton B."/>
            <person name="Xu J."/>
            <person name="Minx P."/>
            <person name="Pepin K.H."/>
            <person name="Johnson M."/>
            <person name="Thiruvilangam P."/>
            <person name="Bhonagiri V."/>
            <person name="Nash W.E."/>
            <person name="Mardis E.R."/>
            <person name="Wilson R.K."/>
        </authorList>
    </citation>
    <scope>NUCLEOTIDE SEQUENCE [LARGE SCALE GENOMIC DNA]</scope>
    <source>
        <strain evidence="1 2">DSM 13275</strain>
    </source>
</reference>
<feature type="non-terminal residue" evidence="1">
    <location>
        <position position="50"/>
    </location>
</feature>
<organism evidence="1 2">
    <name type="scientific">Peptacetobacter hiranonis (strain DSM 13275 / JCM 10541 / KCTC 15199 / TO-931)</name>
    <name type="common">Clostridium hiranonis</name>
    <dbReference type="NCBI Taxonomy" id="500633"/>
    <lineage>
        <taxon>Bacteria</taxon>
        <taxon>Bacillati</taxon>
        <taxon>Bacillota</taxon>
        <taxon>Clostridia</taxon>
        <taxon>Peptostreptococcales</taxon>
        <taxon>Peptostreptococcaceae</taxon>
        <taxon>Peptacetobacter</taxon>
    </lineage>
</organism>
<dbReference type="EMBL" id="ABWP01000036">
    <property type="protein sequence ID" value="EEA85430.1"/>
    <property type="molecule type" value="Genomic_DNA"/>
</dbReference>
<accession>B6FYH2</accession>
<evidence type="ECO:0000313" key="2">
    <source>
        <dbReference type="Proteomes" id="UP000003178"/>
    </source>
</evidence>
<protein>
    <submittedName>
        <fullName evidence="1">Uncharacterized protein</fullName>
    </submittedName>
</protein>
<keyword evidence="2" id="KW-1185">Reference proteome</keyword>
<dbReference type="Proteomes" id="UP000003178">
    <property type="component" value="Unassembled WGS sequence"/>
</dbReference>
<reference evidence="1 2" key="2">
    <citation type="submission" date="2008-10" db="EMBL/GenBank/DDBJ databases">
        <title>Draft genome sequence of Clostridium hiranonis (DSM 13275).</title>
        <authorList>
            <person name="Sudarsanam P."/>
            <person name="Ley R."/>
            <person name="Guruge J."/>
            <person name="Turnbaugh P.J."/>
            <person name="Mahowald M."/>
            <person name="Liep D."/>
            <person name="Gordon J."/>
        </authorList>
    </citation>
    <scope>NUCLEOTIDE SEQUENCE [LARGE SCALE GENOMIC DNA]</scope>
    <source>
        <strain evidence="1 2">DSM 13275</strain>
    </source>
</reference>
<dbReference type="HOGENOM" id="CLU_3128601_0_0_9"/>
<gene>
    <name evidence="1" type="ORF">CLOHIR_00924</name>
</gene>